<dbReference type="PATRIC" id="fig|294.195.peg.3191"/>
<evidence type="ECO:0000313" key="1">
    <source>
        <dbReference type="EMBL" id="KWV74068.1"/>
    </source>
</evidence>
<comment type="caution">
    <text evidence="1">The sequence shown here is derived from an EMBL/GenBank/DDBJ whole genome shotgun (WGS) entry which is preliminary data.</text>
</comment>
<dbReference type="AlphaFoldDB" id="A0A120FZ39"/>
<dbReference type="EMBL" id="LCYC01000041">
    <property type="protein sequence ID" value="KWV74068.1"/>
    <property type="molecule type" value="Genomic_DNA"/>
</dbReference>
<organism evidence="1 2">
    <name type="scientific">Pseudomonas fluorescens</name>
    <dbReference type="NCBI Taxonomy" id="294"/>
    <lineage>
        <taxon>Bacteria</taxon>
        <taxon>Pseudomonadati</taxon>
        <taxon>Pseudomonadota</taxon>
        <taxon>Gammaproteobacteria</taxon>
        <taxon>Pseudomonadales</taxon>
        <taxon>Pseudomonadaceae</taxon>
        <taxon>Pseudomonas</taxon>
    </lineage>
</organism>
<protein>
    <submittedName>
        <fullName evidence="1">Uncharacterized protein</fullName>
    </submittedName>
</protein>
<dbReference type="Proteomes" id="UP000063434">
    <property type="component" value="Unassembled WGS sequence"/>
</dbReference>
<evidence type="ECO:0000313" key="2">
    <source>
        <dbReference type="Proteomes" id="UP000063434"/>
    </source>
</evidence>
<sequence>MNDENEEIVTGFERSAEELSKDLHLALAELDWSPAALMDRMRSLGDYRSPATILRGINRALEGQIKPSGELLALVQQAVRFKRRLLRTYRDVIWTKLGDGSHTTQIEDFTITLSPQTRGRWRVNLVHKDGFSPSWPRFQDTLEAAKHMAFITLDNGQNWLQEYADEQAREAAEQL</sequence>
<gene>
    <name evidence="1" type="ORF">PFL603g_02982</name>
</gene>
<dbReference type="RefSeq" id="WP_056791814.1">
    <property type="nucleotide sequence ID" value="NZ_LCYC01000041.1"/>
</dbReference>
<name>A0A120FZ39_PSEFL</name>
<reference evidence="1 2" key="1">
    <citation type="submission" date="2015-05" db="EMBL/GenBank/DDBJ databases">
        <title>A genomic and transcriptomic approach to investigate the blue pigment phenotype in Pseudomonas fluorescens.</title>
        <authorList>
            <person name="Andreani N.A."/>
            <person name="Cardazzo B."/>
        </authorList>
    </citation>
    <scope>NUCLEOTIDE SEQUENCE [LARGE SCALE GENOMIC DNA]</scope>
    <source>
        <strain evidence="1 2">Ps_40</strain>
    </source>
</reference>
<accession>A0A120FZ39</accession>
<proteinExistence type="predicted"/>